<dbReference type="KEGG" id="vg:4642954"/>
<dbReference type="GO" id="GO:0008061">
    <property type="term" value="F:chitin binding"/>
    <property type="evidence" value="ECO:0007669"/>
    <property type="project" value="InterPro"/>
</dbReference>
<proteinExistence type="predicted"/>
<keyword evidence="1" id="KW-0812">Transmembrane</keyword>
<dbReference type="EMBL" id="EF125867">
    <property type="protein sequence ID" value="ABM05434.1"/>
    <property type="molecule type" value="Genomic_DNA"/>
</dbReference>
<dbReference type="InterPro" id="IPR036508">
    <property type="entry name" value="Chitin-bd_dom_sf"/>
</dbReference>
<evidence type="ECO:0000256" key="1">
    <source>
        <dbReference type="SAM" id="Phobius"/>
    </source>
</evidence>
<keyword evidence="1" id="KW-1133">Transmembrane helix</keyword>
<reference evidence="3 4" key="1">
    <citation type="journal article" date="2008" name="J. Gen. Virol.">
        <title>Genomic and host range studies of Maruca vitrata nucleopolyhedrovirus.</title>
        <authorList>
            <person name="Chen Y.R."/>
            <person name="Wu C.Y."/>
            <person name="Lee S.T."/>
            <person name="Wu Y.J."/>
            <person name="Lo C.F."/>
            <person name="Tsai M.F."/>
            <person name="Wang C.H."/>
        </authorList>
    </citation>
    <scope>NUCLEOTIDE SEQUENCE [LARGE SCALE GENOMIC DNA]</scope>
</reference>
<dbReference type="SUPFAM" id="SSF57625">
    <property type="entry name" value="Invertebrate chitin-binding proteins"/>
    <property type="match status" value="1"/>
</dbReference>
<dbReference type="RefSeq" id="YP_950848.1">
    <property type="nucleotide sequence ID" value="NC_008725.1"/>
</dbReference>
<dbReference type="Gene3D" id="2.170.140.10">
    <property type="entry name" value="Chitin binding domain"/>
    <property type="match status" value="1"/>
</dbReference>
<sequence length="113" mass="13081">MCKLIAFKPIFKPITLIILVCLLLYLIKKIIFTSKNIYIDYDDDDEVFTCYDKLGINPPIFPHPTKCDVFYICFFTTAVKKHCNFDGWEFDNDLKKCVPISDNGCTANQNLLV</sequence>
<dbReference type="PROSITE" id="PS50940">
    <property type="entry name" value="CHIT_BIND_II"/>
    <property type="match status" value="1"/>
</dbReference>
<dbReference type="GO" id="GO:0005576">
    <property type="term" value="C:extracellular region"/>
    <property type="evidence" value="ECO:0007669"/>
    <property type="project" value="InterPro"/>
</dbReference>
<dbReference type="OrthoDB" id="28497at10239"/>
<evidence type="ECO:0000259" key="2">
    <source>
        <dbReference type="PROSITE" id="PS50940"/>
    </source>
</evidence>
<evidence type="ECO:0000313" key="3">
    <source>
        <dbReference type="EMBL" id="ABM05434.1"/>
    </source>
</evidence>
<organism evidence="3 4">
    <name type="scientific">Maruca vitrata nucleopolyhedrovirus</name>
    <dbReference type="NCBI Taxonomy" id="1307954"/>
    <lineage>
        <taxon>Viruses</taxon>
        <taxon>Viruses incertae sedis</taxon>
        <taxon>Naldaviricetes</taxon>
        <taxon>Lefavirales</taxon>
        <taxon>Baculoviridae</taxon>
        <taxon>Alphabaculovirus</taxon>
        <taxon>Alphabaculovirus mavitratae</taxon>
    </lineage>
</organism>
<feature type="transmembrane region" description="Helical" evidence="1">
    <location>
        <begin position="6"/>
        <end position="27"/>
    </location>
</feature>
<feature type="domain" description="Chitin-binding type-2" evidence="2">
    <location>
        <begin position="47"/>
        <end position="107"/>
    </location>
</feature>
<keyword evidence="4" id="KW-1185">Reference proteome</keyword>
<dbReference type="InterPro" id="IPR002557">
    <property type="entry name" value="Chitin-bd_dom"/>
</dbReference>
<dbReference type="CAZy" id="CBM14">
    <property type="family name" value="Carbohydrate-Binding Module Family 14"/>
</dbReference>
<accession>A1YRI0</accession>
<protein>
    <submittedName>
        <fullName evidence="3">Mv-ORF118 peptide</fullName>
    </submittedName>
</protein>
<evidence type="ECO:0000313" key="4">
    <source>
        <dbReference type="Proteomes" id="UP000214542"/>
    </source>
</evidence>
<name>A1YRI0_9ABAC</name>
<keyword evidence="1" id="KW-0472">Membrane</keyword>
<dbReference type="Proteomes" id="UP000214542">
    <property type="component" value="Segment"/>
</dbReference>
<dbReference type="Pfam" id="PF01607">
    <property type="entry name" value="CBM_14"/>
    <property type="match status" value="1"/>
</dbReference>
<dbReference type="GeneID" id="4642954"/>